<protein>
    <submittedName>
        <fullName evidence="2">Uncharacterized protein</fullName>
    </submittedName>
</protein>
<feature type="transmembrane region" description="Helical" evidence="1">
    <location>
        <begin position="54"/>
        <end position="74"/>
    </location>
</feature>
<accession>A0A937A333</accession>
<gene>
    <name evidence="2" type="ORF">JJQ60_11090</name>
</gene>
<keyword evidence="1" id="KW-1133">Transmembrane helix</keyword>
<evidence type="ECO:0000313" key="2">
    <source>
        <dbReference type="EMBL" id="MBL0684065.1"/>
    </source>
</evidence>
<dbReference type="EMBL" id="JAERQJ010000003">
    <property type="protein sequence ID" value="MBL0684065.1"/>
    <property type="molecule type" value="Genomic_DNA"/>
</dbReference>
<feature type="transmembrane region" description="Helical" evidence="1">
    <location>
        <begin position="108"/>
        <end position="128"/>
    </location>
</feature>
<dbReference type="Pfam" id="PF19851">
    <property type="entry name" value="DUF6326"/>
    <property type="match status" value="1"/>
</dbReference>
<evidence type="ECO:0000313" key="3">
    <source>
        <dbReference type="Proteomes" id="UP000651057"/>
    </source>
</evidence>
<proteinExistence type="predicted"/>
<comment type="caution">
    <text evidence="2">The sequence shown here is derived from an EMBL/GenBank/DDBJ whole genome shotgun (WGS) entry which is preliminary data.</text>
</comment>
<reference evidence="2" key="1">
    <citation type="submission" date="2021-01" db="EMBL/GenBank/DDBJ databases">
        <authorList>
            <person name="Zhong Y.L."/>
        </authorList>
    </citation>
    <scope>NUCLEOTIDE SEQUENCE</scope>
    <source>
        <strain evidence="2">KCTC 23302</strain>
    </source>
</reference>
<sequence length="135" mass="15465">MFENPKINIRIKLAALWTSLMFFYIYGDYFELYVPNKVDSLLKGTELLDTPTKLFLASVSLAIPAAMISVNIFLKPKICRLLNIVFGILLTIIVILVGSYSLTDWYSFYAFYAALEAIITLIIVKLAWNWPKELD</sequence>
<keyword evidence="1" id="KW-0472">Membrane</keyword>
<dbReference type="AlphaFoldDB" id="A0A937A333"/>
<feature type="transmembrane region" description="Helical" evidence="1">
    <location>
        <begin position="81"/>
        <end position="102"/>
    </location>
</feature>
<dbReference type="RefSeq" id="WP_201919647.1">
    <property type="nucleotide sequence ID" value="NZ_BAABAX010000005.1"/>
</dbReference>
<keyword evidence="3" id="KW-1185">Reference proteome</keyword>
<keyword evidence="1" id="KW-0812">Transmembrane</keyword>
<organism evidence="2 3">
    <name type="scientific">Aquimarina mytili</name>
    <dbReference type="NCBI Taxonomy" id="874423"/>
    <lineage>
        <taxon>Bacteria</taxon>
        <taxon>Pseudomonadati</taxon>
        <taxon>Bacteroidota</taxon>
        <taxon>Flavobacteriia</taxon>
        <taxon>Flavobacteriales</taxon>
        <taxon>Flavobacteriaceae</taxon>
        <taxon>Aquimarina</taxon>
    </lineage>
</organism>
<dbReference type="Proteomes" id="UP000651057">
    <property type="component" value="Unassembled WGS sequence"/>
</dbReference>
<feature type="transmembrane region" description="Helical" evidence="1">
    <location>
        <begin position="12"/>
        <end position="34"/>
    </location>
</feature>
<dbReference type="InterPro" id="IPR046289">
    <property type="entry name" value="DUF6326"/>
</dbReference>
<evidence type="ECO:0000256" key="1">
    <source>
        <dbReference type="SAM" id="Phobius"/>
    </source>
</evidence>
<name>A0A937A333_9FLAO</name>